<dbReference type="GO" id="GO:0016020">
    <property type="term" value="C:membrane"/>
    <property type="evidence" value="ECO:0007669"/>
    <property type="project" value="UniProtKB-SubCell"/>
</dbReference>
<sequence>MRPSLTKCIAIAAALLILLSSIALGVNYYFIHYPGNNYIPPNIELTVLILILIYSGLLLQFRRNFRLTRIFKEITFYYLVLCVLAYATNAAQYTPFPTIDQKIVAFESYFHIHLEKWLDWTHQYPLFVAILTWMYESLAYQMAAIPLIVIAAGKYHILRQYLFLLLASALFGFSIYYFFPTTAPASIIESPHFIEEQKATGIKFFEIHHHIEPSTIEGGMIALPSFHVIWAWLCVYLLHPWKIAFALILIANTILVLSCVLLGWHYLSDVLASIVILLIAHYLLRICQKHHNNA</sequence>
<keyword evidence="1" id="KW-0472">Membrane</keyword>
<dbReference type="STRING" id="45068.Llon_1237"/>
<dbReference type="Pfam" id="PF14378">
    <property type="entry name" value="PAP2_3"/>
    <property type="match status" value="1"/>
</dbReference>
<feature type="domain" description="Inositolphosphotransferase Aur1/Ipt1" evidence="2">
    <location>
        <begin position="102"/>
        <end position="283"/>
    </location>
</feature>
<accession>A0A0W0VM81</accession>
<dbReference type="InterPro" id="IPR026841">
    <property type="entry name" value="Aur1/Ipt1"/>
</dbReference>
<feature type="transmembrane region" description="Helical" evidence="1">
    <location>
        <begin position="245"/>
        <end position="264"/>
    </location>
</feature>
<dbReference type="AlphaFoldDB" id="A0A0W0VM81"/>
<keyword evidence="1" id="KW-0812">Transmembrane</keyword>
<evidence type="ECO:0000313" key="4">
    <source>
        <dbReference type="Proteomes" id="UP000054997"/>
    </source>
</evidence>
<feature type="transmembrane region" description="Helical" evidence="1">
    <location>
        <begin position="41"/>
        <end position="62"/>
    </location>
</feature>
<feature type="transmembrane region" description="Helical" evidence="1">
    <location>
        <begin position="219"/>
        <end position="238"/>
    </location>
</feature>
<comment type="caution">
    <text evidence="3">The sequence shown here is derived from an EMBL/GenBank/DDBJ whole genome shotgun (WGS) entry which is preliminary data.</text>
</comment>
<evidence type="ECO:0000256" key="1">
    <source>
        <dbReference type="SAM" id="Phobius"/>
    </source>
</evidence>
<keyword evidence="1" id="KW-1133">Transmembrane helix</keyword>
<feature type="transmembrane region" description="Helical" evidence="1">
    <location>
        <begin position="161"/>
        <end position="179"/>
    </location>
</feature>
<dbReference type="Proteomes" id="UP000054997">
    <property type="component" value="Unassembled WGS sequence"/>
</dbReference>
<organism evidence="3 4">
    <name type="scientific">Legionella londiniensis</name>
    <dbReference type="NCBI Taxonomy" id="45068"/>
    <lineage>
        <taxon>Bacteria</taxon>
        <taxon>Pseudomonadati</taxon>
        <taxon>Pseudomonadota</taxon>
        <taxon>Gammaproteobacteria</taxon>
        <taxon>Legionellales</taxon>
        <taxon>Legionellaceae</taxon>
        <taxon>Legionella</taxon>
    </lineage>
</organism>
<evidence type="ECO:0000313" key="3">
    <source>
        <dbReference type="EMBL" id="KTD21139.1"/>
    </source>
</evidence>
<feature type="transmembrane region" description="Helical" evidence="1">
    <location>
        <begin position="74"/>
        <end position="93"/>
    </location>
</feature>
<dbReference type="OrthoDB" id="5653236at2"/>
<dbReference type="RefSeq" id="WP_058529238.1">
    <property type="nucleotide sequence ID" value="NZ_CAAAHZ010000003.1"/>
</dbReference>
<proteinExistence type="predicted"/>
<gene>
    <name evidence="3" type="ORF">Llon_1237</name>
</gene>
<reference evidence="3 4" key="1">
    <citation type="submission" date="2015-11" db="EMBL/GenBank/DDBJ databases">
        <title>Genomic analysis of 38 Legionella species identifies large and diverse effector repertoires.</title>
        <authorList>
            <person name="Burstein D."/>
            <person name="Amaro F."/>
            <person name="Zusman T."/>
            <person name="Lifshitz Z."/>
            <person name="Cohen O."/>
            <person name="Gilbert J.A."/>
            <person name="Pupko T."/>
            <person name="Shuman H.A."/>
            <person name="Segal G."/>
        </authorList>
    </citation>
    <scope>NUCLEOTIDE SEQUENCE [LARGE SCALE GENOMIC DNA]</scope>
    <source>
        <strain evidence="3 4">ATCC 49505</strain>
    </source>
</reference>
<feature type="transmembrane region" description="Helical" evidence="1">
    <location>
        <begin position="270"/>
        <end position="287"/>
    </location>
</feature>
<dbReference type="PATRIC" id="fig|45068.5.peg.1335"/>
<protein>
    <recommendedName>
        <fullName evidence="2">Inositolphosphotransferase Aur1/Ipt1 domain-containing protein</fullName>
    </recommendedName>
</protein>
<evidence type="ECO:0000259" key="2">
    <source>
        <dbReference type="Pfam" id="PF14378"/>
    </source>
</evidence>
<dbReference type="EMBL" id="LNYK01000016">
    <property type="protein sequence ID" value="KTD21139.1"/>
    <property type="molecule type" value="Genomic_DNA"/>
</dbReference>
<keyword evidence="4" id="KW-1185">Reference proteome</keyword>
<feature type="transmembrane region" description="Helical" evidence="1">
    <location>
        <begin position="124"/>
        <end position="149"/>
    </location>
</feature>
<name>A0A0W0VM81_9GAMM</name>